<comment type="caution">
    <text evidence="3">The sequence shown here is derived from an EMBL/GenBank/DDBJ whole genome shotgun (WGS) entry which is preliminary data.</text>
</comment>
<dbReference type="AlphaFoldDB" id="A0A4Q0VMP7"/>
<accession>A0A4Q0VMP7</accession>
<protein>
    <submittedName>
        <fullName evidence="3">DUF2062 domain-containing protein</fullName>
    </submittedName>
</protein>
<dbReference type="EMBL" id="QOUX01000047">
    <property type="protein sequence ID" value="RXI96677.1"/>
    <property type="molecule type" value="Genomic_DNA"/>
</dbReference>
<keyword evidence="1" id="KW-0472">Membrane</keyword>
<feature type="transmembrane region" description="Helical" evidence="1">
    <location>
        <begin position="26"/>
        <end position="49"/>
    </location>
</feature>
<keyword evidence="4" id="KW-1185">Reference proteome</keyword>
<proteinExistence type="predicted"/>
<sequence>MINKQLRKLKYLCIRLLRIKDKAHSVASGFTVGFLMNFIPSFGFGPFLSTISPKLVRGNPVAGFIGGIAFVWAFPLFFYLNVVVGEALLPISVETKIDIILEELEEGIEEPEEVINASLKIGKAFVVGMLTNILLFGVGIYFFIYYIIKKYRRDLLRIVHKNWNLSK</sequence>
<name>A0A4Q0VMP7_9BACI</name>
<evidence type="ECO:0000313" key="3">
    <source>
        <dbReference type="EMBL" id="RXI96677.1"/>
    </source>
</evidence>
<reference evidence="3 4" key="1">
    <citation type="journal article" date="2019" name="Int. J. Syst. Evol. Microbiol.">
        <title>Anaerobacillus alkaliphilus sp. nov., a novel alkaliphilic and moderately halophilic bacterium.</title>
        <authorList>
            <person name="Borsodi A.K."/>
            <person name="Aszalos J.M."/>
            <person name="Bihari P."/>
            <person name="Nagy I."/>
            <person name="Schumann P."/>
            <person name="Sproer C."/>
            <person name="Kovacs A.L."/>
            <person name="Boka K."/>
            <person name="Dobosy P."/>
            <person name="Ovari M."/>
            <person name="Szili-Kovacs T."/>
            <person name="Toth E."/>
        </authorList>
    </citation>
    <scope>NUCLEOTIDE SEQUENCE [LARGE SCALE GENOMIC DNA]</scope>
    <source>
        <strain evidence="3 4">B16-10</strain>
    </source>
</reference>
<evidence type="ECO:0000256" key="1">
    <source>
        <dbReference type="SAM" id="Phobius"/>
    </source>
</evidence>
<feature type="transmembrane region" description="Helical" evidence="1">
    <location>
        <begin position="124"/>
        <end position="148"/>
    </location>
</feature>
<gene>
    <name evidence="3" type="ORF">DS745_23555</name>
</gene>
<organism evidence="3 4">
    <name type="scientific">Anaerobacillus alkaliphilus</name>
    <dbReference type="NCBI Taxonomy" id="1548597"/>
    <lineage>
        <taxon>Bacteria</taxon>
        <taxon>Bacillati</taxon>
        <taxon>Bacillota</taxon>
        <taxon>Bacilli</taxon>
        <taxon>Bacillales</taxon>
        <taxon>Bacillaceae</taxon>
        <taxon>Anaerobacillus</taxon>
    </lineage>
</organism>
<evidence type="ECO:0000313" key="4">
    <source>
        <dbReference type="Proteomes" id="UP000290649"/>
    </source>
</evidence>
<dbReference type="RefSeq" id="WP_129080645.1">
    <property type="nucleotide sequence ID" value="NZ_QOUX01000047.1"/>
</dbReference>
<feature type="transmembrane region" description="Helical" evidence="1">
    <location>
        <begin position="61"/>
        <end position="80"/>
    </location>
</feature>
<keyword evidence="1" id="KW-0812">Transmembrane</keyword>
<keyword evidence="1" id="KW-1133">Transmembrane helix</keyword>
<dbReference type="Proteomes" id="UP000290649">
    <property type="component" value="Unassembled WGS sequence"/>
</dbReference>
<feature type="domain" description="DUF2062" evidence="2">
    <location>
        <begin position="6"/>
        <end position="153"/>
    </location>
</feature>
<evidence type="ECO:0000259" key="2">
    <source>
        <dbReference type="Pfam" id="PF09835"/>
    </source>
</evidence>
<dbReference type="Pfam" id="PF09835">
    <property type="entry name" value="DUF2062"/>
    <property type="match status" value="1"/>
</dbReference>
<dbReference type="OrthoDB" id="2081705at2"/>
<dbReference type="InterPro" id="IPR018639">
    <property type="entry name" value="DUF2062"/>
</dbReference>